<dbReference type="GO" id="GO:0008745">
    <property type="term" value="F:N-acetylmuramoyl-L-alanine amidase activity"/>
    <property type="evidence" value="ECO:0007669"/>
    <property type="project" value="UniProtKB-EC"/>
</dbReference>
<keyword evidence="3" id="KW-0574">Periplasm</keyword>
<comment type="subcellular location">
    <subcellularLocation>
        <location evidence="1">Periplasm</location>
    </subcellularLocation>
</comment>
<dbReference type="EMBL" id="UOFV01000444">
    <property type="protein sequence ID" value="VAX04047.1"/>
    <property type="molecule type" value="Genomic_DNA"/>
</dbReference>
<dbReference type="Pfam" id="PF01476">
    <property type="entry name" value="LysM"/>
    <property type="match status" value="1"/>
</dbReference>
<dbReference type="Gene3D" id="2.60.40.3500">
    <property type="match status" value="1"/>
</dbReference>
<dbReference type="FunFam" id="3.40.630.40:FF:000001">
    <property type="entry name" value="N-acetylmuramoyl-L-alanine amidase"/>
    <property type="match status" value="1"/>
</dbReference>
<dbReference type="SMART" id="SM00646">
    <property type="entry name" value="Ami_3"/>
    <property type="match status" value="1"/>
</dbReference>
<dbReference type="Pfam" id="PF01520">
    <property type="entry name" value="Amidase_3"/>
    <property type="match status" value="1"/>
</dbReference>
<evidence type="ECO:0000256" key="2">
    <source>
        <dbReference type="ARBA" id="ARBA00022729"/>
    </source>
</evidence>
<protein>
    <submittedName>
        <fullName evidence="7">N-acetylmuramoyl-L-alanine amidase</fullName>
        <ecNumber evidence="7">3.5.1.28</ecNumber>
    </submittedName>
</protein>
<proteinExistence type="predicted"/>
<dbReference type="InterPro" id="IPR018392">
    <property type="entry name" value="LysM"/>
</dbReference>
<feature type="domain" description="LysM" evidence="6">
    <location>
        <begin position="407"/>
        <end position="450"/>
    </location>
</feature>
<dbReference type="Gene3D" id="3.10.350.10">
    <property type="entry name" value="LysM domain"/>
    <property type="match status" value="1"/>
</dbReference>
<dbReference type="GO" id="GO:0009253">
    <property type="term" value="P:peptidoglycan catabolic process"/>
    <property type="evidence" value="ECO:0007669"/>
    <property type="project" value="InterPro"/>
</dbReference>
<organism evidence="7">
    <name type="scientific">hydrothermal vent metagenome</name>
    <dbReference type="NCBI Taxonomy" id="652676"/>
    <lineage>
        <taxon>unclassified sequences</taxon>
        <taxon>metagenomes</taxon>
        <taxon>ecological metagenomes</taxon>
    </lineage>
</organism>
<evidence type="ECO:0000256" key="1">
    <source>
        <dbReference type="ARBA" id="ARBA00004418"/>
    </source>
</evidence>
<dbReference type="SMART" id="SM00257">
    <property type="entry name" value="LysM"/>
    <property type="match status" value="1"/>
</dbReference>
<sequence length="453" mass="50297">MCRDVRKIESMTMIFSGYKLGWVVFPLFLVSIMMLSAGTQAATVDDVRMWSGPESTRLVFDISGPVEHSVFMLRAPNRVVIDLKNARLRKTPRGLDFSKSVVSKLRSAKRNSNDLRMVLDLKSKVRPQSFLLKPTKQYGHRLVIDLSDTRVKSVPKVARDSANRSKGAPRDVIIAIDAGHGGDDPGASGPRGTREKHVVLAIARQLERLIKKEPGMRPVMIRTGDYYLGLRKRMEKAREMQADLFISIHADAFHNGRASGSSVYVLSQNGATSEAAQWLAKSENNSDLIGGVSLDDKDDLLRSVLLDLSQNATIAASLDVGGSVLKELGGIGKLHKKRVEQAGFAVLKSPDIPSILVETGYISNKREERKLRDKAYQRKLAMAMLKGVRRYFAQNAPPGTRLAMGEQRHVIRRGDTLSGIAQRYRVTQVALRNVNRLRNSQLKVGQVLRIPVL</sequence>
<keyword evidence="2" id="KW-0732">Signal</keyword>
<keyword evidence="4 7" id="KW-0378">Hydrolase</keyword>
<dbReference type="PANTHER" id="PTHR30404:SF0">
    <property type="entry name" value="N-ACETYLMURAMOYL-L-ALANINE AMIDASE AMIC"/>
    <property type="match status" value="1"/>
</dbReference>
<dbReference type="CDD" id="cd02696">
    <property type="entry name" value="MurNAc-LAA"/>
    <property type="match status" value="1"/>
</dbReference>
<evidence type="ECO:0000256" key="3">
    <source>
        <dbReference type="ARBA" id="ARBA00022764"/>
    </source>
</evidence>
<dbReference type="CDD" id="cd00118">
    <property type="entry name" value="LysM"/>
    <property type="match status" value="1"/>
</dbReference>
<dbReference type="SUPFAM" id="SSF53187">
    <property type="entry name" value="Zn-dependent exopeptidases"/>
    <property type="match status" value="1"/>
</dbReference>
<evidence type="ECO:0000256" key="4">
    <source>
        <dbReference type="ARBA" id="ARBA00022801"/>
    </source>
</evidence>
<name>A0A3B1BGG0_9ZZZZ</name>
<gene>
    <name evidence="7" type="ORF">MNBD_GAMMA19-1095</name>
</gene>
<dbReference type="Gene3D" id="3.40.630.40">
    <property type="entry name" value="Zn-dependent exopeptidases"/>
    <property type="match status" value="1"/>
</dbReference>
<dbReference type="PROSITE" id="PS51782">
    <property type="entry name" value="LYSM"/>
    <property type="match status" value="1"/>
</dbReference>
<keyword evidence="5" id="KW-0961">Cell wall biogenesis/degradation</keyword>
<dbReference type="GO" id="GO:0030288">
    <property type="term" value="C:outer membrane-bounded periplasmic space"/>
    <property type="evidence" value="ECO:0007669"/>
    <property type="project" value="TreeGrafter"/>
</dbReference>
<dbReference type="AlphaFoldDB" id="A0A3B1BGG0"/>
<evidence type="ECO:0000313" key="7">
    <source>
        <dbReference type="EMBL" id="VAX04047.1"/>
    </source>
</evidence>
<reference evidence="7" key="1">
    <citation type="submission" date="2018-06" db="EMBL/GenBank/DDBJ databases">
        <authorList>
            <person name="Zhirakovskaya E."/>
        </authorList>
    </citation>
    <scope>NUCLEOTIDE SEQUENCE</scope>
</reference>
<dbReference type="SUPFAM" id="SSF54106">
    <property type="entry name" value="LysM domain"/>
    <property type="match status" value="1"/>
</dbReference>
<dbReference type="EC" id="3.5.1.28" evidence="7"/>
<dbReference type="Pfam" id="PF11741">
    <property type="entry name" value="AMIN"/>
    <property type="match status" value="1"/>
</dbReference>
<evidence type="ECO:0000259" key="6">
    <source>
        <dbReference type="PROSITE" id="PS51782"/>
    </source>
</evidence>
<accession>A0A3B1BGG0</accession>
<dbReference type="InterPro" id="IPR002508">
    <property type="entry name" value="MurNAc-LAA_cat"/>
</dbReference>
<evidence type="ECO:0000256" key="5">
    <source>
        <dbReference type="ARBA" id="ARBA00023316"/>
    </source>
</evidence>
<dbReference type="PANTHER" id="PTHR30404">
    <property type="entry name" value="N-ACETYLMURAMOYL-L-ALANINE AMIDASE"/>
    <property type="match status" value="1"/>
</dbReference>
<dbReference type="InterPro" id="IPR036779">
    <property type="entry name" value="LysM_dom_sf"/>
</dbReference>
<dbReference type="InterPro" id="IPR050695">
    <property type="entry name" value="N-acetylmuramoyl_amidase_3"/>
</dbReference>
<dbReference type="GO" id="GO:0071555">
    <property type="term" value="P:cell wall organization"/>
    <property type="evidence" value="ECO:0007669"/>
    <property type="project" value="UniProtKB-KW"/>
</dbReference>
<dbReference type="InterPro" id="IPR021731">
    <property type="entry name" value="AMIN_dom"/>
</dbReference>